<reference evidence="1" key="1">
    <citation type="submission" date="2014-11" db="EMBL/GenBank/DDBJ databases">
        <authorList>
            <person name="Amaro Gonzalez C."/>
        </authorList>
    </citation>
    <scope>NUCLEOTIDE SEQUENCE</scope>
</reference>
<name>A0A0E9WRH6_ANGAN</name>
<sequence length="52" mass="5957">MTHNKSGLKKVTNFDVNNFSESGNRNKISQMFHSTVCQNTEVLFVLSLKNMH</sequence>
<proteinExistence type="predicted"/>
<dbReference type="AlphaFoldDB" id="A0A0E9WRH6"/>
<organism evidence="1">
    <name type="scientific">Anguilla anguilla</name>
    <name type="common">European freshwater eel</name>
    <name type="synonym">Muraena anguilla</name>
    <dbReference type="NCBI Taxonomy" id="7936"/>
    <lineage>
        <taxon>Eukaryota</taxon>
        <taxon>Metazoa</taxon>
        <taxon>Chordata</taxon>
        <taxon>Craniata</taxon>
        <taxon>Vertebrata</taxon>
        <taxon>Euteleostomi</taxon>
        <taxon>Actinopterygii</taxon>
        <taxon>Neopterygii</taxon>
        <taxon>Teleostei</taxon>
        <taxon>Anguilliformes</taxon>
        <taxon>Anguillidae</taxon>
        <taxon>Anguilla</taxon>
    </lineage>
</organism>
<reference evidence="1" key="2">
    <citation type="journal article" date="2015" name="Fish Shellfish Immunol.">
        <title>Early steps in the European eel (Anguilla anguilla)-Vibrio vulnificus interaction in the gills: Role of the RtxA13 toxin.</title>
        <authorList>
            <person name="Callol A."/>
            <person name="Pajuelo D."/>
            <person name="Ebbesson L."/>
            <person name="Teles M."/>
            <person name="MacKenzie S."/>
            <person name="Amaro C."/>
        </authorList>
    </citation>
    <scope>NUCLEOTIDE SEQUENCE</scope>
</reference>
<accession>A0A0E9WRH6</accession>
<dbReference type="EMBL" id="GBXM01015605">
    <property type="protein sequence ID" value="JAH92972.1"/>
    <property type="molecule type" value="Transcribed_RNA"/>
</dbReference>
<protein>
    <submittedName>
        <fullName evidence="1">Uncharacterized protein</fullName>
    </submittedName>
</protein>
<evidence type="ECO:0000313" key="1">
    <source>
        <dbReference type="EMBL" id="JAH92972.1"/>
    </source>
</evidence>